<dbReference type="CDD" id="cd08513">
    <property type="entry name" value="PBP2_thermophilic_Hb8_like"/>
    <property type="match status" value="1"/>
</dbReference>
<feature type="chain" id="PRO_5008240494" evidence="2">
    <location>
        <begin position="23"/>
        <end position="656"/>
    </location>
</feature>
<dbReference type="EMBL" id="LN890655">
    <property type="protein sequence ID" value="CUS02871.2"/>
    <property type="molecule type" value="Genomic_DNA"/>
</dbReference>
<evidence type="ECO:0000313" key="4">
    <source>
        <dbReference type="EMBL" id="CUS02871.2"/>
    </source>
</evidence>
<feature type="signal peptide" evidence="2">
    <location>
        <begin position="1"/>
        <end position="22"/>
    </location>
</feature>
<dbReference type="GO" id="GO:0015833">
    <property type="term" value="P:peptide transport"/>
    <property type="evidence" value="ECO:0007669"/>
    <property type="project" value="TreeGrafter"/>
</dbReference>
<dbReference type="Pfam" id="PF00496">
    <property type="entry name" value="SBP_bac_5"/>
    <property type="match status" value="1"/>
</dbReference>
<protein>
    <submittedName>
        <fullName evidence="4">ABC transporter substrate binding protein</fullName>
    </submittedName>
</protein>
<dbReference type="PANTHER" id="PTHR30290">
    <property type="entry name" value="PERIPLASMIC BINDING COMPONENT OF ABC TRANSPORTER"/>
    <property type="match status" value="1"/>
</dbReference>
<proteinExistence type="predicted"/>
<organism evidence="4 5">
    <name type="scientific">Candidatus Promineifilum breve</name>
    <dbReference type="NCBI Taxonomy" id="1806508"/>
    <lineage>
        <taxon>Bacteria</taxon>
        <taxon>Bacillati</taxon>
        <taxon>Chloroflexota</taxon>
        <taxon>Ardenticatenia</taxon>
        <taxon>Candidatus Promineifilales</taxon>
        <taxon>Candidatus Promineifilaceae</taxon>
        <taxon>Candidatus Promineifilum</taxon>
    </lineage>
</organism>
<gene>
    <name evidence="4" type="ORF">CFX0092_A0993</name>
</gene>
<dbReference type="GO" id="GO:0043190">
    <property type="term" value="C:ATP-binding cassette (ABC) transporter complex"/>
    <property type="evidence" value="ECO:0007669"/>
    <property type="project" value="InterPro"/>
</dbReference>
<evidence type="ECO:0000259" key="3">
    <source>
        <dbReference type="Pfam" id="PF00496"/>
    </source>
</evidence>
<dbReference type="PROSITE" id="PS51257">
    <property type="entry name" value="PROKAR_LIPOPROTEIN"/>
    <property type="match status" value="1"/>
</dbReference>
<dbReference type="InterPro" id="IPR039424">
    <property type="entry name" value="SBP_5"/>
</dbReference>
<dbReference type="KEGG" id="pbf:CFX0092_A0993"/>
<dbReference type="AlphaFoldDB" id="A0A160SZ83"/>
<feature type="region of interest" description="Disordered" evidence="1">
    <location>
        <begin position="553"/>
        <end position="575"/>
    </location>
</feature>
<keyword evidence="2" id="KW-0732">Signal</keyword>
<dbReference type="RefSeq" id="WP_095042439.1">
    <property type="nucleotide sequence ID" value="NZ_LN890655.1"/>
</dbReference>
<dbReference type="GO" id="GO:0042597">
    <property type="term" value="C:periplasmic space"/>
    <property type="evidence" value="ECO:0007669"/>
    <property type="project" value="UniProtKB-ARBA"/>
</dbReference>
<dbReference type="Gene3D" id="3.40.190.10">
    <property type="entry name" value="Periplasmic binding protein-like II"/>
    <property type="match status" value="1"/>
</dbReference>
<keyword evidence="5" id="KW-1185">Reference proteome</keyword>
<dbReference type="OrthoDB" id="9772924at2"/>
<name>A0A160SZ83_9CHLR</name>
<sequence>MSKKVWVFVALFVLLGAFVLVACQPQAQTVEVTRVVTETITEEGAEVEVTRVVEQIVEVTAVPTEAPVMPKDLVICQSQEPETLYPYGGSMLAATNVQHAIFEDYITTLSYAFQADALEKIPSLEDGDAVLNSVEVNEGDVVLKVGDVVGPLAAGDIVMNSAGEEVTFDGTPVMMDQLVVDFTMKPTVFSDGTPVNASDSVYSFNLLLDPDTPSTKYTAERTASYEATGDLSTRWTGLPGFRDSTYFINFWQPYPEHIWGAFTAAELLEAEESSRMPIGDGPFVLEEWIAGDSIRMVRNENYYRADEGLPYLDSVTFKFIPDTNQLLAQVLSGQCDIVPEPGLEVADAPFLTEAEASGLLVPYFQTGTTFQHIDFAVDTWGDYTDTRYDWFEDVRVRQAMTMCTDRQGMVDNLLFGRSEIIHTYIPSVHPLYPTEGLTEWAFDPEAANALLDEAGYDQRDDEGFRIDPDGVRFAPSLGTTAGNVLRQGMTQIFKENMAACGIDVSLYYLPAAEWFADGPEGPLFGRRYDLGLFAWLTGVQPACELYMGSQIPGPADETNPRTGQPFGSGWGGQNNTGWNTEEYDAACAQALGSLPGTPEYVEGHTLAQQIFSQEVPVIPVFLSVKTGVTRPEVLNYGIDPTQNSHLYNIEEIDLQQ</sequence>
<feature type="domain" description="Solute-binding protein family 5" evidence="3">
    <location>
        <begin position="176"/>
        <end position="543"/>
    </location>
</feature>
<dbReference type="InterPro" id="IPR000914">
    <property type="entry name" value="SBP_5_dom"/>
</dbReference>
<dbReference type="SUPFAM" id="SSF53850">
    <property type="entry name" value="Periplasmic binding protein-like II"/>
    <property type="match status" value="1"/>
</dbReference>
<dbReference type="Gene3D" id="3.10.105.10">
    <property type="entry name" value="Dipeptide-binding Protein, Domain 3"/>
    <property type="match status" value="1"/>
</dbReference>
<evidence type="ECO:0000256" key="1">
    <source>
        <dbReference type="SAM" id="MobiDB-lite"/>
    </source>
</evidence>
<accession>A0A160SZ83</accession>
<evidence type="ECO:0000313" key="5">
    <source>
        <dbReference type="Proteomes" id="UP000215027"/>
    </source>
</evidence>
<dbReference type="GO" id="GO:1904680">
    <property type="term" value="F:peptide transmembrane transporter activity"/>
    <property type="evidence" value="ECO:0007669"/>
    <property type="project" value="TreeGrafter"/>
</dbReference>
<dbReference type="Proteomes" id="UP000215027">
    <property type="component" value="Chromosome I"/>
</dbReference>
<reference evidence="4" key="1">
    <citation type="submission" date="2016-01" db="EMBL/GenBank/DDBJ databases">
        <authorList>
            <person name="Mcilroy J.S."/>
            <person name="Karst M S."/>
            <person name="Albertsen M."/>
        </authorList>
    </citation>
    <scope>NUCLEOTIDE SEQUENCE</scope>
    <source>
        <strain evidence="4">Cfx-K</strain>
    </source>
</reference>
<evidence type="ECO:0000256" key="2">
    <source>
        <dbReference type="SAM" id="SignalP"/>
    </source>
</evidence>